<reference evidence="12 13" key="1">
    <citation type="submission" date="2015-03" db="EMBL/GenBank/DDBJ databases">
        <title>Draft genome sequences of two protease-producing strains of Arsukibacterium isolated from two cold and alkaline environments.</title>
        <authorList>
            <person name="Lylloff J.E."/>
            <person name="Skov L.B."/>
            <person name="Jepsen M."/>
            <person name="Hallin P.F."/>
            <person name="Sorensen S.J."/>
            <person name="Stougaard P."/>
            <person name="Glaring M.A."/>
        </authorList>
    </citation>
    <scope>NUCLEOTIDE SEQUENCE [LARGE SCALE GENOMIC DNA]</scope>
    <source>
        <strain evidence="12 13">GCM72</strain>
    </source>
</reference>
<dbReference type="SUPFAM" id="SSF103473">
    <property type="entry name" value="MFS general substrate transporter"/>
    <property type="match status" value="1"/>
</dbReference>
<dbReference type="Proteomes" id="UP000034228">
    <property type="component" value="Unassembled WGS sequence"/>
</dbReference>
<feature type="transmembrane region" description="Helical" evidence="11">
    <location>
        <begin position="114"/>
        <end position="135"/>
    </location>
</feature>
<keyword evidence="4" id="KW-0813">Transport</keyword>
<keyword evidence="8 11" id="KW-0812">Transmembrane</keyword>
<comment type="function">
    <text evidence="1">Intake of glucose and galactose.</text>
</comment>
<dbReference type="PATRIC" id="fig|336831.14.peg.764"/>
<feature type="transmembrane region" description="Helical" evidence="11">
    <location>
        <begin position="61"/>
        <end position="82"/>
    </location>
</feature>
<dbReference type="InterPro" id="IPR005964">
    <property type="entry name" value="Glc/Gal_transptr_bac"/>
</dbReference>
<dbReference type="Pfam" id="PF07690">
    <property type="entry name" value="MFS_1"/>
    <property type="match status" value="1"/>
</dbReference>
<evidence type="ECO:0000256" key="11">
    <source>
        <dbReference type="SAM" id="Phobius"/>
    </source>
</evidence>
<dbReference type="Gene3D" id="1.20.1250.20">
    <property type="entry name" value="MFS general substrate transporter like domains"/>
    <property type="match status" value="2"/>
</dbReference>
<comment type="similarity">
    <text evidence="3">Belongs to the major facilitator superfamily. FHS transporter (TC 2.A.1.7) family.</text>
</comment>
<keyword evidence="10 11" id="KW-0472">Membrane</keyword>
<dbReference type="GO" id="GO:1904659">
    <property type="term" value="P:D-glucose transmembrane transport"/>
    <property type="evidence" value="ECO:0007669"/>
    <property type="project" value="InterPro"/>
</dbReference>
<feature type="transmembrane region" description="Helical" evidence="11">
    <location>
        <begin position="156"/>
        <end position="175"/>
    </location>
</feature>
<feature type="transmembrane region" description="Helical" evidence="11">
    <location>
        <begin position="195"/>
        <end position="214"/>
    </location>
</feature>
<evidence type="ECO:0000256" key="4">
    <source>
        <dbReference type="ARBA" id="ARBA00022448"/>
    </source>
</evidence>
<feature type="transmembrane region" description="Helical" evidence="11">
    <location>
        <begin position="277"/>
        <end position="296"/>
    </location>
</feature>
<dbReference type="EMBL" id="LAHO01000006">
    <property type="protein sequence ID" value="KKO45904.1"/>
    <property type="molecule type" value="Genomic_DNA"/>
</dbReference>
<organism evidence="12 13">
    <name type="scientific">Arsukibacterium ikkense</name>
    <dbReference type="NCBI Taxonomy" id="336831"/>
    <lineage>
        <taxon>Bacteria</taxon>
        <taxon>Pseudomonadati</taxon>
        <taxon>Pseudomonadota</taxon>
        <taxon>Gammaproteobacteria</taxon>
        <taxon>Chromatiales</taxon>
        <taxon>Chromatiaceae</taxon>
        <taxon>Arsukibacterium</taxon>
    </lineage>
</organism>
<proteinExistence type="inferred from homology"/>
<keyword evidence="6" id="KW-0997">Cell inner membrane</keyword>
<protein>
    <submittedName>
        <fullName evidence="12">Major facilitator transporter</fullName>
    </submittedName>
</protein>
<keyword evidence="5" id="KW-1003">Cell membrane</keyword>
<dbReference type="STRING" id="336831.WG68_07780"/>
<gene>
    <name evidence="12" type="ORF">WG68_07780</name>
</gene>
<evidence type="ECO:0000256" key="10">
    <source>
        <dbReference type="ARBA" id="ARBA00023136"/>
    </source>
</evidence>
<dbReference type="RefSeq" id="WP_046557108.1">
    <property type="nucleotide sequence ID" value="NZ_LAHO01000006.1"/>
</dbReference>
<dbReference type="PANTHER" id="PTHR43702">
    <property type="entry name" value="L-FUCOSE-PROTON SYMPORTER"/>
    <property type="match status" value="1"/>
</dbReference>
<feature type="transmembrane region" description="Helical" evidence="11">
    <location>
        <begin position="23"/>
        <end position="49"/>
    </location>
</feature>
<keyword evidence="13" id="KW-1185">Reference proteome</keyword>
<feature type="transmembrane region" description="Helical" evidence="11">
    <location>
        <begin position="240"/>
        <end position="265"/>
    </location>
</feature>
<dbReference type="GO" id="GO:0055056">
    <property type="term" value="F:D-glucose transmembrane transporter activity"/>
    <property type="evidence" value="ECO:0007669"/>
    <property type="project" value="InterPro"/>
</dbReference>
<accession>A0A0M2V655</accession>
<comment type="subcellular location">
    <subcellularLocation>
        <location evidence="2">Cell inner membrane</location>
        <topology evidence="2">Multi-pass membrane protein</topology>
    </subcellularLocation>
</comment>
<evidence type="ECO:0000256" key="3">
    <source>
        <dbReference type="ARBA" id="ARBA00009120"/>
    </source>
</evidence>
<dbReference type="GO" id="GO:0005354">
    <property type="term" value="F:galactose transmembrane transporter activity"/>
    <property type="evidence" value="ECO:0007669"/>
    <property type="project" value="InterPro"/>
</dbReference>
<feature type="transmembrane region" description="Helical" evidence="11">
    <location>
        <begin position="391"/>
        <end position="410"/>
    </location>
</feature>
<dbReference type="PANTHER" id="PTHR43702:SF3">
    <property type="entry name" value="PROTEIN TSGA"/>
    <property type="match status" value="1"/>
</dbReference>
<evidence type="ECO:0000256" key="8">
    <source>
        <dbReference type="ARBA" id="ARBA00022692"/>
    </source>
</evidence>
<evidence type="ECO:0000313" key="13">
    <source>
        <dbReference type="Proteomes" id="UP000034228"/>
    </source>
</evidence>
<comment type="caution">
    <text evidence="12">The sequence shown here is derived from an EMBL/GenBank/DDBJ whole genome shotgun (WGS) entry which is preliminary data.</text>
</comment>
<dbReference type="InterPro" id="IPR011701">
    <property type="entry name" value="MFS"/>
</dbReference>
<dbReference type="CDD" id="cd17394">
    <property type="entry name" value="MFS_FucP_like"/>
    <property type="match status" value="1"/>
</dbReference>
<evidence type="ECO:0000256" key="9">
    <source>
        <dbReference type="ARBA" id="ARBA00022989"/>
    </source>
</evidence>
<evidence type="ECO:0000256" key="6">
    <source>
        <dbReference type="ARBA" id="ARBA00022519"/>
    </source>
</evidence>
<evidence type="ECO:0000256" key="2">
    <source>
        <dbReference type="ARBA" id="ARBA00004429"/>
    </source>
</evidence>
<dbReference type="GO" id="GO:0005886">
    <property type="term" value="C:plasma membrane"/>
    <property type="evidence" value="ECO:0007669"/>
    <property type="project" value="UniProtKB-SubCell"/>
</dbReference>
<keyword evidence="9 11" id="KW-1133">Transmembrane helix</keyword>
<feature type="transmembrane region" description="Helical" evidence="11">
    <location>
        <begin position="331"/>
        <end position="355"/>
    </location>
</feature>
<dbReference type="OrthoDB" id="9795150at2"/>
<dbReference type="NCBIfam" id="TIGR01272">
    <property type="entry name" value="gluP"/>
    <property type="match status" value="1"/>
</dbReference>
<dbReference type="InterPro" id="IPR036259">
    <property type="entry name" value="MFS_trans_sf"/>
</dbReference>
<evidence type="ECO:0000256" key="5">
    <source>
        <dbReference type="ARBA" id="ARBA00022475"/>
    </source>
</evidence>
<dbReference type="InterPro" id="IPR050375">
    <property type="entry name" value="MFS_TsgA-like"/>
</dbReference>
<sequence length="425" mass="44950">MAAIPTTTATATADTGNNQNYRFALTALTSLFFIWGFITCLNDILIPYLKLLFDLSYTQAMLIQFCFFGAYFVVSVPAGMLVSKIGYKSGIVTGLLIAGAGCLLFLPAAAMHVYAMFLLALFVLASGITILQVAANPYVSVLGKPETASSRLTMTQAFNSLGTTVAPFFGAWLIFGGMDAPEPVAGAVTESTVQLPYLILAASLVLLAIIFAWLKLPAMGKKDPTEALPLGGEAWKQRHLMLGALGIFVYVGAEVGIGSFLAIYLSMPEIGDMTTAAASHYIAWYFGGAMLGRFIGAAVMQKLNPGKVLAFNAVMAVLLLAITILSSGKLAMWSLLLVGLCNSIMFPTIFSLAIAGLKQYTGQGSGILCLAIVGGAILPLLQGMLADNIGVQMAFILPLVCYIYIAFYGLNGCKPRAVATTKDLN</sequence>
<evidence type="ECO:0000256" key="1">
    <source>
        <dbReference type="ARBA" id="ARBA00003321"/>
    </source>
</evidence>
<keyword evidence="7" id="KW-0762">Sugar transport</keyword>
<feature type="transmembrane region" description="Helical" evidence="11">
    <location>
        <begin position="89"/>
        <end position="108"/>
    </location>
</feature>
<evidence type="ECO:0000256" key="7">
    <source>
        <dbReference type="ARBA" id="ARBA00022597"/>
    </source>
</evidence>
<feature type="transmembrane region" description="Helical" evidence="11">
    <location>
        <begin position="367"/>
        <end position="385"/>
    </location>
</feature>
<feature type="transmembrane region" description="Helical" evidence="11">
    <location>
        <begin position="308"/>
        <end position="325"/>
    </location>
</feature>
<name>A0A0M2V655_9GAMM</name>
<evidence type="ECO:0000313" key="12">
    <source>
        <dbReference type="EMBL" id="KKO45904.1"/>
    </source>
</evidence>
<dbReference type="AlphaFoldDB" id="A0A0M2V655"/>